<dbReference type="Proteomes" id="UP000183469">
    <property type="component" value="Unassembled WGS sequence"/>
</dbReference>
<dbReference type="AlphaFoldDB" id="A0A1H4A4B5"/>
<feature type="region of interest" description="Disordered" evidence="1">
    <location>
        <begin position="51"/>
        <end position="73"/>
    </location>
</feature>
<dbReference type="GO" id="GO:0007059">
    <property type="term" value="P:chromosome segregation"/>
    <property type="evidence" value="ECO:0007669"/>
    <property type="project" value="TreeGrafter"/>
</dbReference>
<protein>
    <submittedName>
        <fullName evidence="2">Chromosome partitioning protein, ParB family</fullName>
    </submittedName>
</protein>
<gene>
    <name evidence="2" type="ORF">SAMN05660648_02725</name>
</gene>
<dbReference type="Gene3D" id="3.90.1530.30">
    <property type="match status" value="1"/>
</dbReference>
<proteinExistence type="predicted"/>
<sequence>MSSRKNKNNNNMMGISFVDLSGQTEDTSNMPVGVSNRFENEDFKEMTRKRLASHGASVPASKDDTSKESLSSIQETTAKTDKILTDIAGSTGTYKVLPLSCLKNTKDDWNKFTPISNQKKVLMADSIYRNGLQQPLVVRSLDKEGKQFEILAGNTRKNIYEVLHEITGDDKYLSIECKVYGYKELTDDQAREIASDTNYVQRANLTGSDKSFAVHTKLTILKKRGEKQILDKAAEQMGMKRTTAFYWNKMANLIPPFFTMYDNGAITQKVASRIASWTQEVQEELYSESDNITDEVIMGIPAKTPSNKVMDIFHELITKNQEEQAESLRIGSIKSLTENKDGYTIHLSGKAPEASQLVIMYIPDKKATAFKNKYKDYILDSPEDSE</sequence>
<evidence type="ECO:0000256" key="1">
    <source>
        <dbReference type="SAM" id="MobiDB-lite"/>
    </source>
</evidence>
<dbReference type="EMBL" id="FNQG01000014">
    <property type="protein sequence ID" value="SEA30953.1"/>
    <property type="molecule type" value="Genomic_DNA"/>
</dbReference>
<dbReference type="PANTHER" id="PTHR33375:SF7">
    <property type="entry name" value="CHROMOSOME 2-PARTITIONING PROTEIN PARB-RELATED"/>
    <property type="match status" value="1"/>
</dbReference>
<accession>A0A1H4A4B5</accession>
<evidence type="ECO:0000313" key="3">
    <source>
        <dbReference type="Proteomes" id="UP000183469"/>
    </source>
</evidence>
<dbReference type="RefSeq" id="WP_074673294.1">
    <property type="nucleotide sequence ID" value="NZ_FNQG01000014.1"/>
</dbReference>
<dbReference type="GO" id="GO:0005694">
    <property type="term" value="C:chromosome"/>
    <property type="evidence" value="ECO:0007669"/>
    <property type="project" value="TreeGrafter"/>
</dbReference>
<organism evidence="2 3">
    <name type="scientific">Selenomonas ruminantium</name>
    <dbReference type="NCBI Taxonomy" id="971"/>
    <lineage>
        <taxon>Bacteria</taxon>
        <taxon>Bacillati</taxon>
        <taxon>Bacillota</taxon>
        <taxon>Negativicutes</taxon>
        <taxon>Selenomonadales</taxon>
        <taxon>Selenomonadaceae</taxon>
        <taxon>Selenomonas</taxon>
    </lineage>
</organism>
<evidence type="ECO:0000313" key="2">
    <source>
        <dbReference type="EMBL" id="SEA30953.1"/>
    </source>
</evidence>
<dbReference type="OrthoDB" id="9796891at2"/>
<dbReference type="PANTHER" id="PTHR33375">
    <property type="entry name" value="CHROMOSOME-PARTITIONING PROTEIN PARB-RELATED"/>
    <property type="match status" value="1"/>
</dbReference>
<dbReference type="SUPFAM" id="SSF110849">
    <property type="entry name" value="ParB/Sulfiredoxin"/>
    <property type="match status" value="1"/>
</dbReference>
<dbReference type="InterPro" id="IPR050336">
    <property type="entry name" value="Chromosome_partition/occlusion"/>
</dbReference>
<reference evidence="2 3" key="1">
    <citation type="submission" date="2016-10" db="EMBL/GenBank/DDBJ databases">
        <authorList>
            <person name="de Groot N.N."/>
        </authorList>
    </citation>
    <scope>NUCLEOTIDE SEQUENCE [LARGE SCALE GENOMIC DNA]</scope>
    <source>
        <strain evidence="2 3">DSM 2872</strain>
    </source>
</reference>
<dbReference type="InterPro" id="IPR036086">
    <property type="entry name" value="ParB/Sulfiredoxin_sf"/>
</dbReference>
<dbReference type="Gene3D" id="1.10.10.2830">
    <property type="match status" value="1"/>
</dbReference>
<name>A0A1H4A4B5_SELRU</name>